<keyword evidence="7" id="KW-0028">Amino-acid biosynthesis</keyword>
<dbReference type="Gene3D" id="3.40.50.1100">
    <property type="match status" value="2"/>
</dbReference>
<feature type="domain" description="Tryptophan synthase beta chain-like PALP" evidence="13">
    <location>
        <begin position="137"/>
        <end position="443"/>
    </location>
</feature>
<evidence type="ECO:0000259" key="13">
    <source>
        <dbReference type="Pfam" id="PF00291"/>
    </source>
</evidence>
<evidence type="ECO:0000256" key="9">
    <source>
        <dbReference type="ARBA" id="ARBA00022898"/>
    </source>
</evidence>
<dbReference type="EMBL" id="AQQV01000001">
    <property type="protein sequence ID" value="ORE89581.1"/>
    <property type="molecule type" value="Genomic_DNA"/>
</dbReference>
<dbReference type="PANTHER" id="PTHR48077">
    <property type="entry name" value="TRYPTOPHAN SYNTHASE-RELATED"/>
    <property type="match status" value="1"/>
</dbReference>
<dbReference type="STRING" id="1317117.ATO7_06860"/>
<sequence>MQHDQIGGQDALVEELERMLSEQLLLNPDDLKLRLRLARVHAQLKRKDAFLGEAQVVYRLVKGEKKHPALIQIADLASKLGVDAELISKRGDAGHQRRLGEDQASRDYFLHLEERYRELSSKASLVQALDRVLLRNFNRPSSLMHAQRFSDSNGGAQIALKREDLMGSGSKLVMAVTGQVVMARLLGYKVVVTGSQNLRTGVLMASMAARLGLGAVVYVNERLATQNSAAILHMRCVGARIESVDGRQTARDEAVDDCIRSEDHHFLVMGVDAAPAPFPELNQQLISALGREVRSQSQAMFKRTPDLLVSRGSNTADAFGFFDPYLDQSGTRLVAVEARDTLQADSGGDKDPFKRNVQLSASQLQQAETILEGSEYPAVRREHAKYKDSGRVEYAKGSSSDAQAALKGFARDEGLILPIRTAYAVGWAAREAREMGKEQVIIVNMVEPYDKDLRDVASALGYASY</sequence>
<comment type="catalytic activity">
    <reaction evidence="12">
        <text>(1S,2R)-1-C-(indol-3-yl)glycerol 3-phosphate + L-serine = D-glyceraldehyde 3-phosphate + L-tryptophan + H2O</text>
        <dbReference type="Rhea" id="RHEA:10532"/>
        <dbReference type="ChEBI" id="CHEBI:15377"/>
        <dbReference type="ChEBI" id="CHEBI:33384"/>
        <dbReference type="ChEBI" id="CHEBI:57912"/>
        <dbReference type="ChEBI" id="CHEBI:58866"/>
        <dbReference type="ChEBI" id="CHEBI:59776"/>
        <dbReference type="EC" id="4.2.1.20"/>
    </reaction>
</comment>
<dbReference type="EC" id="4.2.1.20" evidence="6"/>
<gene>
    <name evidence="14" type="ORF">ATO7_06860</name>
</gene>
<dbReference type="Pfam" id="PF00291">
    <property type="entry name" value="PALP"/>
    <property type="match status" value="1"/>
</dbReference>
<evidence type="ECO:0000256" key="5">
    <source>
        <dbReference type="ARBA" id="ARBA00011270"/>
    </source>
</evidence>
<evidence type="ECO:0000256" key="12">
    <source>
        <dbReference type="ARBA" id="ARBA00049047"/>
    </source>
</evidence>
<comment type="subunit">
    <text evidence="5">Tetramer of two alpha and two beta chains.</text>
</comment>
<evidence type="ECO:0000256" key="6">
    <source>
        <dbReference type="ARBA" id="ARBA00012043"/>
    </source>
</evidence>
<evidence type="ECO:0000256" key="7">
    <source>
        <dbReference type="ARBA" id="ARBA00022605"/>
    </source>
</evidence>
<dbReference type="RefSeq" id="WP_083560818.1">
    <property type="nucleotide sequence ID" value="NZ_AQQV01000001.1"/>
</dbReference>
<reference evidence="14 15" key="1">
    <citation type="submission" date="2013-04" db="EMBL/GenBank/DDBJ databases">
        <title>Oceanococcus atlanticus 22II-S10r2 Genome Sequencing.</title>
        <authorList>
            <person name="Lai Q."/>
            <person name="Li G."/>
            <person name="Shao Z."/>
        </authorList>
    </citation>
    <scope>NUCLEOTIDE SEQUENCE [LARGE SCALE GENOMIC DNA]</scope>
    <source>
        <strain evidence="14 15">22II-S10r2</strain>
    </source>
</reference>
<evidence type="ECO:0000256" key="3">
    <source>
        <dbReference type="ARBA" id="ARBA00004733"/>
    </source>
</evidence>
<comment type="function">
    <text evidence="2">The beta subunit is responsible for the synthesis of L-tryptophan from indole and L-serine.</text>
</comment>
<evidence type="ECO:0000313" key="14">
    <source>
        <dbReference type="EMBL" id="ORE89581.1"/>
    </source>
</evidence>
<dbReference type="OrthoDB" id="9766131at2"/>
<evidence type="ECO:0000256" key="2">
    <source>
        <dbReference type="ARBA" id="ARBA00002786"/>
    </source>
</evidence>
<evidence type="ECO:0000313" key="15">
    <source>
        <dbReference type="Proteomes" id="UP000192342"/>
    </source>
</evidence>
<name>A0A1Y1SJW9_9GAMM</name>
<comment type="cofactor">
    <cofactor evidence="1">
        <name>pyridoxal 5'-phosphate</name>
        <dbReference type="ChEBI" id="CHEBI:597326"/>
    </cofactor>
</comment>
<keyword evidence="8" id="KW-0822">Tryptophan biosynthesis</keyword>
<organism evidence="14 15">
    <name type="scientific">Oceanococcus atlanticus</name>
    <dbReference type="NCBI Taxonomy" id="1317117"/>
    <lineage>
        <taxon>Bacteria</taxon>
        <taxon>Pseudomonadati</taxon>
        <taxon>Pseudomonadota</taxon>
        <taxon>Gammaproteobacteria</taxon>
        <taxon>Chromatiales</taxon>
        <taxon>Oceanococcaceae</taxon>
        <taxon>Oceanococcus</taxon>
    </lineage>
</organism>
<comment type="similarity">
    <text evidence="4">Belongs to the TrpB family.</text>
</comment>
<evidence type="ECO:0000256" key="8">
    <source>
        <dbReference type="ARBA" id="ARBA00022822"/>
    </source>
</evidence>
<accession>A0A1Y1SJW9</accession>
<evidence type="ECO:0000256" key="1">
    <source>
        <dbReference type="ARBA" id="ARBA00001933"/>
    </source>
</evidence>
<evidence type="ECO:0000256" key="10">
    <source>
        <dbReference type="ARBA" id="ARBA00023141"/>
    </source>
</evidence>
<dbReference type="Proteomes" id="UP000192342">
    <property type="component" value="Unassembled WGS sequence"/>
</dbReference>
<keyword evidence="11 14" id="KW-0456">Lyase</keyword>
<dbReference type="InterPro" id="IPR023026">
    <property type="entry name" value="Trp_synth_beta/beta-like"/>
</dbReference>
<dbReference type="GO" id="GO:0005737">
    <property type="term" value="C:cytoplasm"/>
    <property type="evidence" value="ECO:0007669"/>
    <property type="project" value="TreeGrafter"/>
</dbReference>
<comment type="caution">
    <text evidence="14">The sequence shown here is derived from an EMBL/GenBank/DDBJ whole genome shotgun (WGS) entry which is preliminary data.</text>
</comment>
<protein>
    <recommendedName>
        <fullName evidence="6">tryptophan synthase</fullName>
        <ecNumber evidence="6">4.2.1.20</ecNumber>
    </recommendedName>
</protein>
<proteinExistence type="inferred from homology"/>
<evidence type="ECO:0000256" key="11">
    <source>
        <dbReference type="ARBA" id="ARBA00023239"/>
    </source>
</evidence>
<keyword evidence="10" id="KW-0057">Aromatic amino acid biosynthesis</keyword>
<dbReference type="InterPro" id="IPR001926">
    <property type="entry name" value="TrpB-like_PALP"/>
</dbReference>
<keyword evidence="15" id="KW-1185">Reference proteome</keyword>
<comment type="pathway">
    <text evidence="3">Amino-acid biosynthesis; L-tryptophan biosynthesis; L-tryptophan from chorismate: step 5/5.</text>
</comment>
<dbReference type="SUPFAM" id="SSF53686">
    <property type="entry name" value="Tryptophan synthase beta subunit-like PLP-dependent enzymes"/>
    <property type="match status" value="1"/>
</dbReference>
<dbReference type="PANTHER" id="PTHR48077:SF3">
    <property type="entry name" value="TRYPTOPHAN SYNTHASE"/>
    <property type="match status" value="1"/>
</dbReference>
<keyword evidence="9" id="KW-0663">Pyridoxal phosphate</keyword>
<dbReference type="AlphaFoldDB" id="A0A1Y1SJW9"/>
<dbReference type="GO" id="GO:0004834">
    <property type="term" value="F:tryptophan synthase activity"/>
    <property type="evidence" value="ECO:0007669"/>
    <property type="project" value="UniProtKB-EC"/>
</dbReference>
<evidence type="ECO:0000256" key="4">
    <source>
        <dbReference type="ARBA" id="ARBA00009982"/>
    </source>
</evidence>
<dbReference type="InterPro" id="IPR036052">
    <property type="entry name" value="TrpB-like_PALP_sf"/>
</dbReference>